<accession>A0ABV4DRW9</accession>
<evidence type="ECO:0000313" key="5">
    <source>
        <dbReference type="EMBL" id="MEY8663019.1"/>
    </source>
</evidence>
<evidence type="ECO:0000256" key="2">
    <source>
        <dbReference type="ARBA" id="ARBA00023315"/>
    </source>
</evidence>
<dbReference type="Gene3D" id="3.40.630.30">
    <property type="match status" value="1"/>
</dbReference>
<dbReference type="PROSITE" id="PS51186">
    <property type="entry name" value="GNAT"/>
    <property type="match status" value="1"/>
</dbReference>
<gene>
    <name evidence="5" type="ORF">AALT52_08985</name>
</gene>
<dbReference type="SUPFAM" id="SSF55729">
    <property type="entry name" value="Acyl-CoA N-acyltransferases (Nat)"/>
    <property type="match status" value="1"/>
</dbReference>
<dbReference type="CDD" id="cd04301">
    <property type="entry name" value="NAT_SF"/>
    <property type="match status" value="1"/>
</dbReference>
<dbReference type="Pfam" id="PF13302">
    <property type="entry name" value="Acetyltransf_3"/>
    <property type="match status" value="1"/>
</dbReference>
<proteinExistence type="inferred from homology"/>
<dbReference type="RefSeq" id="WP_369943008.1">
    <property type="nucleotide sequence ID" value="NZ_JBCLUF010000039.1"/>
</dbReference>
<dbReference type="PANTHER" id="PTHR43792">
    <property type="entry name" value="GNAT FAMILY, PUTATIVE (AFU_ORTHOLOGUE AFUA_3G00765)-RELATED-RELATED"/>
    <property type="match status" value="1"/>
</dbReference>
<dbReference type="InterPro" id="IPR051531">
    <property type="entry name" value="N-acetyltransferase"/>
</dbReference>
<dbReference type="InterPro" id="IPR000182">
    <property type="entry name" value="GNAT_dom"/>
</dbReference>
<evidence type="ECO:0000259" key="4">
    <source>
        <dbReference type="PROSITE" id="PS51186"/>
    </source>
</evidence>
<dbReference type="PANTHER" id="PTHR43792:SF8">
    <property type="entry name" value="[RIBOSOMAL PROTEIN US5]-ALANINE N-ACETYLTRANSFERASE"/>
    <property type="match status" value="1"/>
</dbReference>
<reference evidence="5 6" key="1">
    <citation type="submission" date="2024-03" db="EMBL/GenBank/DDBJ databases">
        <title>Mouse gut bacterial collection (mGBC) of GemPharmatech.</title>
        <authorList>
            <person name="He Y."/>
            <person name="Dong L."/>
            <person name="Wu D."/>
            <person name="Gao X."/>
            <person name="Lin Z."/>
        </authorList>
    </citation>
    <scope>NUCLEOTIDE SEQUENCE [LARGE SCALE GENOMIC DNA]</scope>
    <source>
        <strain evidence="5 6">15-30</strain>
    </source>
</reference>
<comment type="caution">
    <text evidence="5">The sequence shown here is derived from an EMBL/GenBank/DDBJ whole genome shotgun (WGS) entry which is preliminary data.</text>
</comment>
<name>A0ABV4DRW9_9LACO</name>
<keyword evidence="2" id="KW-0012">Acyltransferase</keyword>
<sequence length="169" mass="19232">MEVRLETKRLYLRPFGSADVEDLFEYANQIKVARAAGFSCCETLPQAMLFGAMLQRAGSLMLELKETQKVIGNIGLYQVAHKDKVCELGYALNEDYWHKGYMSEALGAVVTYAKARGLKRLEARVARHNQASSKVLLKNGFLAGEKYHVDDWYVENENKDQQLFYLELA</sequence>
<keyword evidence="1" id="KW-0808">Transferase</keyword>
<dbReference type="EMBL" id="JBCLUF010000039">
    <property type="protein sequence ID" value="MEY8663019.1"/>
    <property type="molecule type" value="Genomic_DNA"/>
</dbReference>
<evidence type="ECO:0000256" key="1">
    <source>
        <dbReference type="ARBA" id="ARBA00022679"/>
    </source>
</evidence>
<feature type="domain" description="N-acetyltransferase" evidence="4">
    <location>
        <begin position="10"/>
        <end position="159"/>
    </location>
</feature>
<organism evidence="5 6">
    <name type="scientific">Ligilactobacillus faecis</name>
    <dbReference type="NCBI Taxonomy" id="762833"/>
    <lineage>
        <taxon>Bacteria</taxon>
        <taxon>Bacillati</taxon>
        <taxon>Bacillota</taxon>
        <taxon>Bacilli</taxon>
        <taxon>Lactobacillales</taxon>
        <taxon>Lactobacillaceae</taxon>
        <taxon>Ligilactobacillus</taxon>
    </lineage>
</organism>
<evidence type="ECO:0000256" key="3">
    <source>
        <dbReference type="ARBA" id="ARBA00038502"/>
    </source>
</evidence>
<dbReference type="Proteomes" id="UP001565236">
    <property type="component" value="Unassembled WGS sequence"/>
</dbReference>
<keyword evidence="6" id="KW-1185">Reference proteome</keyword>
<comment type="similarity">
    <text evidence="3">Belongs to the acetyltransferase family. RimJ subfamily.</text>
</comment>
<protein>
    <submittedName>
        <fullName evidence="5">GNAT family N-acetyltransferase</fullName>
    </submittedName>
</protein>
<evidence type="ECO:0000313" key="6">
    <source>
        <dbReference type="Proteomes" id="UP001565236"/>
    </source>
</evidence>
<dbReference type="InterPro" id="IPR016181">
    <property type="entry name" value="Acyl_CoA_acyltransferase"/>
</dbReference>